<dbReference type="Proteomes" id="UP000019322">
    <property type="component" value="Chromosome"/>
</dbReference>
<evidence type="ECO:0000313" key="1">
    <source>
        <dbReference type="EMBL" id="AHJ14088.1"/>
    </source>
</evidence>
<dbReference type="AlphaFoldDB" id="A0AA86DZ83"/>
<gene>
    <name evidence="1" type="ORF">SMUL_2851</name>
</gene>
<dbReference type="EMBL" id="CP007201">
    <property type="protein sequence ID" value="AHJ14088.1"/>
    <property type="molecule type" value="Genomic_DNA"/>
</dbReference>
<dbReference type="KEGG" id="smul:SMUL_2851"/>
<accession>A0AA86DZ83</accession>
<proteinExistence type="predicted"/>
<organism evidence="1 2">
    <name type="scientific">Sulfurospirillum multivorans (strain DM 12446 / JCM 15788 / NBRC 109480)</name>
    <dbReference type="NCBI Taxonomy" id="1150621"/>
    <lineage>
        <taxon>Bacteria</taxon>
        <taxon>Pseudomonadati</taxon>
        <taxon>Campylobacterota</taxon>
        <taxon>Epsilonproteobacteria</taxon>
        <taxon>Campylobacterales</taxon>
        <taxon>Sulfurospirillaceae</taxon>
        <taxon>Sulfurospirillum</taxon>
    </lineage>
</organism>
<name>A0AA86DZ83_SULMK</name>
<evidence type="ECO:0000313" key="2">
    <source>
        <dbReference type="Proteomes" id="UP000019322"/>
    </source>
</evidence>
<sequence length="123" mass="14510">MACEGDFMEAKYYLLCPLCSYETEHISLARISRHMRLQKKWMVCLDCRHLQEKPHPKRLFFQTVKVLWLHVKHFVSKGRKHNASAFLPKMLQKPFCHKCHSAHLLEWDGNCPKCGSAFLKKVV</sequence>
<protein>
    <submittedName>
        <fullName evidence="1">Uncharacterized protein</fullName>
    </submittedName>
</protein>
<reference evidence="1 2" key="1">
    <citation type="journal article" date="2014" name="Environ. Microbiol.">
        <title>Insights into organohalide respiration and the versatile catabolism of Sulfurospirillum multivorans gained from comparative genomics and physiological studies.</title>
        <authorList>
            <person name="Goris T."/>
            <person name="Schubert T."/>
            <person name="Gadkari J."/>
            <person name="Wubet T."/>
            <person name="Tarkka M."/>
            <person name="Buscot F."/>
            <person name="Adrian L."/>
            <person name="Diekert G."/>
        </authorList>
    </citation>
    <scope>NUCLEOTIDE SEQUENCE [LARGE SCALE GENOMIC DNA]</scope>
    <source>
        <strain evidence="2">DM 12446 / JCM 15788 / NBRC 109480</strain>
    </source>
</reference>